<accession>A0A7Z7JHN8</accession>
<dbReference type="AlphaFoldDB" id="A0A7Z7JHN8"/>
<protein>
    <submittedName>
        <fullName evidence="1">Uncharacterized protein</fullName>
    </submittedName>
</protein>
<gene>
    <name evidence="1" type="ORF">CBM2594_U10059</name>
</gene>
<sequence length="58" mass="6699">MRDSDFGRSFIVQHLNWLRILGGYTSSSLISLYSLGDGDAWERRTQTEEGCVKRLSCW</sequence>
<comment type="caution">
    <text evidence="1">The sequence shown here is derived from an EMBL/GenBank/DDBJ whole genome shotgun (WGS) entry which is preliminary data.</text>
</comment>
<reference evidence="1 2" key="1">
    <citation type="submission" date="2018-01" db="EMBL/GenBank/DDBJ databases">
        <authorList>
            <person name="Clerissi C."/>
        </authorList>
    </citation>
    <scope>NUCLEOTIDE SEQUENCE [LARGE SCALE GENOMIC DNA]</scope>
    <source>
        <strain evidence="1">Cupriavidus taiwanensis STM 6021</strain>
    </source>
</reference>
<dbReference type="Proteomes" id="UP000257139">
    <property type="component" value="Unassembled WGS sequence"/>
</dbReference>
<dbReference type="EMBL" id="OGUU01000045">
    <property type="protein sequence ID" value="SPC25558.1"/>
    <property type="molecule type" value="Genomic_DNA"/>
</dbReference>
<evidence type="ECO:0000313" key="1">
    <source>
        <dbReference type="EMBL" id="SPC25558.1"/>
    </source>
</evidence>
<name>A0A7Z7JHN8_9BURK</name>
<proteinExistence type="predicted"/>
<evidence type="ECO:0000313" key="2">
    <source>
        <dbReference type="Proteomes" id="UP000257139"/>
    </source>
</evidence>
<organism evidence="1 2">
    <name type="scientific">Cupriavidus taiwanensis</name>
    <dbReference type="NCBI Taxonomy" id="164546"/>
    <lineage>
        <taxon>Bacteria</taxon>
        <taxon>Pseudomonadati</taxon>
        <taxon>Pseudomonadota</taxon>
        <taxon>Betaproteobacteria</taxon>
        <taxon>Burkholderiales</taxon>
        <taxon>Burkholderiaceae</taxon>
        <taxon>Cupriavidus</taxon>
    </lineage>
</organism>